<keyword evidence="1" id="KW-1133">Transmembrane helix</keyword>
<name>A0A1T2L8F1_9GAMM</name>
<proteinExistence type="predicted"/>
<accession>A0A1T2L8F1</accession>
<organism evidence="2 3">
    <name type="scientific">Solemya pervernicosa gill symbiont</name>
    <dbReference type="NCBI Taxonomy" id="642797"/>
    <lineage>
        <taxon>Bacteria</taxon>
        <taxon>Pseudomonadati</taxon>
        <taxon>Pseudomonadota</taxon>
        <taxon>Gammaproteobacteria</taxon>
        <taxon>sulfur-oxidizing symbionts</taxon>
    </lineage>
</organism>
<sequence>MSNQRTEEESIQNSQTVRIITESMGLLRAEMETIDKVAVKVAAKTTLIFRSVLALLGIITIYLVYLVYIMATHMGSMNSHLETMYGQFGIMADNMQKITSSVQSINYNVQGIPAISSHMTNMNSDVASMLASVHDINVSFSGMNNDVANIHIDTAEMSQHFNTVNNAVNHMRYNVNQISNPLTPFW</sequence>
<evidence type="ECO:0008006" key="4">
    <source>
        <dbReference type="Google" id="ProtNLM"/>
    </source>
</evidence>
<dbReference type="Gene3D" id="1.10.287.950">
    <property type="entry name" value="Methyl-accepting chemotaxis protein"/>
    <property type="match status" value="1"/>
</dbReference>
<evidence type="ECO:0000313" key="2">
    <source>
        <dbReference type="EMBL" id="OOZ41361.1"/>
    </source>
</evidence>
<evidence type="ECO:0000313" key="3">
    <source>
        <dbReference type="Proteomes" id="UP000191110"/>
    </source>
</evidence>
<keyword evidence="1" id="KW-0812">Transmembrane</keyword>
<keyword evidence="1" id="KW-0472">Membrane</keyword>
<evidence type="ECO:0000256" key="1">
    <source>
        <dbReference type="SAM" id="Phobius"/>
    </source>
</evidence>
<dbReference type="Proteomes" id="UP000191110">
    <property type="component" value="Unassembled WGS sequence"/>
</dbReference>
<comment type="caution">
    <text evidence="2">The sequence shown here is derived from an EMBL/GenBank/DDBJ whole genome shotgun (WGS) entry which is preliminary data.</text>
</comment>
<reference evidence="2 3" key="1">
    <citation type="submission" date="2016-11" db="EMBL/GenBank/DDBJ databases">
        <title>Mixed transmission modes and dynamic genome evolution in an obligate animal-bacterial symbiosis.</title>
        <authorList>
            <person name="Russell S.L."/>
            <person name="Corbett-Detig R.B."/>
            <person name="Cavanaugh C.M."/>
        </authorList>
    </citation>
    <scope>NUCLEOTIDE SEQUENCE [LARGE SCALE GENOMIC DNA]</scope>
    <source>
        <strain evidence="2">Sveles-Q1</strain>
    </source>
</reference>
<dbReference type="EMBL" id="MPRL01000011">
    <property type="protein sequence ID" value="OOZ41361.1"/>
    <property type="molecule type" value="Genomic_DNA"/>
</dbReference>
<dbReference type="RefSeq" id="WP_078482864.1">
    <property type="nucleotide sequence ID" value="NZ_MPRL01000011.1"/>
</dbReference>
<keyword evidence="3" id="KW-1185">Reference proteome</keyword>
<protein>
    <recommendedName>
        <fullName evidence="4">Translation initiation factor 2</fullName>
    </recommendedName>
</protein>
<dbReference type="AlphaFoldDB" id="A0A1T2L8F1"/>
<gene>
    <name evidence="2" type="ORF">BOW53_04395</name>
</gene>
<feature type="transmembrane region" description="Helical" evidence="1">
    <location>
        <begin position="47"/>
        <end position="71"/>
    </location>
</feature>